<keyword evidence="5" id="KW-1185">Reference proteome</keyword>
<comment type="caution">
    <text evidence="4">The sequence shown here is derived from an EMBL/GenBank/DDBJ whole genome shotgun (WGS) entry which is preliminary data.</text>
</comment>
<dbReference type="Proteomes" id="UP000629963">
    <property type="component" value="Unassembled WGS sequence"/>
</dbReference>
<evidence type="ECO:0000313" key="5">
    <source>
        <dbReference type="Proteomes" id="UP000629963"/>
    </source>
</evidence>
<name>A0ABR7J4Y1_9FLAO</name>
<feature type="transmembrane region" description="Helical" evidence="3">
    <location>
        <begin position="155"/>
        <end position="173"/>
    </location>
</feature>
<feature type="region of interest" description="Disordered" evidence="2">
    <location>
        <begin position="734"/>
        <end position="767"/>
    </location>
</feature>
<accession>A0ABR7J4Y1</accession>
<keyword evidence="3" id="KW-0812">Transmembrane</keyword>
<evidence type="ECO:0000256" key="3">
    <source>
        <dbReference type="SAM" id="Phobius"/>
    </source>
</evidence>
<dbReference type="RefSeq" id="WP_187009090.1">
    <property type="nucleotide sequence ID" value="NZ_JACRUI010000001.1"/>
</dbReference>
<sequence>MDGTDVIYQKLEAFIKKYYVNELLRGLLLFVGLGLLYFLGILFIEYFLWLKPLGRTVLFWFFLVVELFLFIRFICFPIFKLSKFSKGIGYTAASVIIGDHFKEVDDKLLNFIQLNKSVKATSDSDLLLASIDQKALDLKPIPFSNAVNFKANKKFFPVALIPVIVISLIYFSGNSIVISQSLNRVMNFKKEFLPPAPFKFIVTNSKLIVDENKDFVIRVKTVGSLVPENALISIDGESYFMENIGGGEFKYSISKPTKAMLFHFEANNVVSEEFYLDVVAVPSITNLVMELNYPSFLGRKNEVISGSGNAVVPEGTVVTWRVNAQSTQRIDMQIDNRSIAFSKNNLLFYLSKNISQNTEYQIVTSNSNGKKFEMLSYQLTVIKDQFPTINARKSPDSLKLDSKFVIGEVGDDYGVSKLQVVYYDHTKPSIVSRGTVSVKNGIFDQFVFAFPGPFPVKEGIDYDYYFEVFDNDVVHNFKSTRSSVFSARVRTVEETNDLILEEQNGNIKGLERSLLNQEKQFSQIERLQKVGKEKDNFDFNEQQKVKDFIQQQRKQDQMMRDFAAKLKDNLDKQKSSAKDDFKELIKSRIDKSADELDKNNKLLDELQLLNDKLSKEELVTKIDKFKQNSKNQSKNLQQLVELTKKFYVQKKTEQIANKLMNLAEKQDDLTENDTDNTVKNQNDINKDFDNLKQDLSDLGKDNRELRAPLDLGEDKNLEIGIDTDLEKSLNELSKENKGKAKSNQKNASSKMKSLSKKMGESLESSDAEQMQEDIQMLRQVLDNLLAFSLAEEVVMKDVRNLNSGSPMYNKNIKKQQDLRLQFKHIDGSLFAVSLRNPRFTEDITKEVGSTQYNLDKAIESLSDSKIGKGLSHQQYVIAGANKLGDFLSGILSNMQMDLSSMSSGKPKSGGGQGMQLPDIIAKQKGLGDKLSKGIGKDGNSDGDKNGRSEGGKDDNASEGDAKEIMEIYKQQKELREALDAELKKQGINGAGNGVLENMKQIERDVLNRGFSKQTLSKVLNVNQELLKLKSALQTQGEENIRQSQVGDKAFNNSAKVLPDALLEYLKSIEILNRQSLPLRNNYNRKVQEYFNKK</sequence>
<dbReference type="EMBL" id="JACRUJ010000001">
    <property type="protein sequence ID" value="MBC5840522.1"/>
    <property type="molecule type" value="Genomic_DNA"/>
</dbReference>
<organism evidence="4 5">
    <name type="scientific">Flavobacterium kayseriense</name>
    <dbReference type="NCBI Taxonomy" id="2764714"/>
    <lineage>
        <taxon>Bacteria</taxon>
        <taxon>Pseudomonadati</taxon>
        <taxon>Bacteroidota</taxon>
        <taxon>Flavobacteriia</taxon>
        <taxon>Flavobacteriales</taxon>
        <taxon>Flavobacteriaceae</taxon>
        <taxon>Flavobacterium</taxon>
    </lineage>
</organism>
<evidence type="ECO:0008006" key="6">
    <source>
        <dbReference type="Google" id="ProtNLM"/>
    </source>
</evidence>
<feature type="coiled-coil region" evidence="1">
    <location>
        <begin position="596"/>
        <end position="672"/>
    </location>
</feature>
<feature type="transmembrane region" description="Helical" evidence="3">
    <location>
        <begin position="59"/>
        <end position="79"/>
    </location>
</feature>
<feature type="transmembrane region" description="Helical" evidence="3">
    <location>
        <begin position="26"/>
        <end position="47"/>
    </location>
</feature>
<keyword evidence="3" id="KW-1133">Transmembrane helix</keyword>
<keyword evidence="1" id="KW-0175">Coiled coil</keyword>
<feature type="coiled-coil region" evidence="1">
    <location>
        <begin position="500"/>
        <end position="527"/>
    </location>
</feature>
<evidence type="ECO:0000256" key="2">
    <source>
        <dbReference type="SAM" id="MobiDB-lite"/>
    </source>
</evidence>
<keyword evidence="3" id="KW-0472">Membrane</keyword>
<feature type="compositionally biased region" description="Low complexity" evidence="2">
    <location>
        <begin position="741"/>
        <end position="752"/>
    </location>
</feature>
<gene>
    <name evidence="4" type="ORF">H8R23_03815</name>
</gene>
<evidence type="ECO:0000256" key="1">
    <source>
        <dbReference type="SAM" id="Coils"/>
    </source>
</evidence>
<feature type="region of interest" description="Disordered" evidence="2">
    <location>
        <begin position="928"/>
        <end position="962"/>
    </location>
</feature>
<reference evidence="4 5" key="1">
    <citation type="submission" date="2020-08" db="EMBL/GenBank/DDBJ databases">
        <title>Description of novel Flavobacterium F-380 isolate.</title>
        <authorList>
            <person name="Saticioglu I.B."/>
            <person name="Duman M."/>
            <person name="Altun S."/>
        </authorList>
    </citation>
    <scope>NUCLEOTIDE SEQUENCE [LARGE SCALE GENOMIC DNA]</scope>
    <source>
        <strain evidence="4 5">F-380</strain>
    </source>
</reference>
<evidence type="ECO:0000313" key="4">
    <source>
        <dbReference type="EMBL" id="MBC5840522.1"/>
    </source>
</evidence>
<proteinExistence type="predicted"/>
<protein>
    <recommendedName>
        <fullName evidence="6">ATPase</fullName>
    </recommendedName>
</protein>